<dbReference type="InterPro" id="IPR001387">
    <property type="entry name" value="Cro/C1-type_HTH"/>
</dbReference>
<dbReference type="CDD" id="cd00093">
    <property type="entry name" value="HTH_XRE"/>
    <property type="match status" value="1"/>
</dbReference>
<dbReference type="Pfam" id="PF01381">
    <property type="entry name" value="HTH_3"/>
    <property type="match status" value="1"/>
</dbReference>
<gene>
    <name evidence="2" type="ORF">LCGC14_0327170</name>
</gene>
<comment type="caution">
    <text evidence="2">The sequence shown here is derived from an EMBL/GenBank/DDBJ whole genome shotgun (WGS) entry which is preliminary data.</text>
</comment>
<sequence>MASEGELLKHYRELRGLSQQKLAEFVGTSNQQISRLELGDRRLGEKWRERLAPPLTITPDDLKANAVVRCPVHQAAVDLIEGMNKEQVERVLPLLDASTKLVKASG</sequence>
<dbReference type="SMART" id="SM00530">
    <property type="entry name" value="HTH_XRE"/>
    <property type="match status" value="1"/>
</dbReference>
<dbReference type="PROSITE" id="PS50943">
    <property type="entry name" value="HTH_CROC1"/>
    <property type="match status" value="1"/>
</dbReference>
<dbReference type="EMBL" id="LAZR01000227">
    <property type="protein sequence ID" value="KKN80625.1"/>
    <property type="molecule type" value="Genomic_DNA"/>
</dbReference>
<evidence type="ECO:0000313" key="2">
    <source>
        <dbReference type="EMBL" id="KKN80625.1"/>
    </source>
</evidence>
<organism evidence="2">
    <name type="scientific">marine sediment metagenome</name>
    <dbReference type="NCBI Taxonomy" id="412755"/>
    <lineage>
        <taxon>unclassified sequences</taxon>
        <taxon>metagenomes</taxon>
        <taxon>ecological metagenomes</taxon>
    </lineage>
</organism>
<dbReference type="Gene3D" id="1.10.260.40">
    <property type="entry name" value="lambda repressor-like DNA-binding domains"/>
    <property type="match status" value="1"/>
</dbReference>
<reference evidence="2" key="1">
    <citation type="journal article" date="2015" name="Nature">
        <title>Complex archaea that bridge the gap between prokaryotes and eukaryotes.</title>
        <authorList>
            <person name="Spang A."/>
            <person name="Saw J.H."/>
            <person name="Jorgensen S.L."/>
            <person name="Zaremba-Niedzwiedzka K."/>
            <person name="Martijn J."/>
            <person name="Lind A.E."/>
            <person name="van Eijk R."/>
            <person name="Schleper C."/>
            <person name="Guy L."/>
            <person name="Ettema T.J."/>
        </authorList>
    </citation>
    <scope>NUCLEOTIDE SEQUENCE</scope>
</reference>
<proteinExistence type="predicted"/>
<accession>A0A0F9THB3</accession>
<dbReference type="SUPFAM" id="SSF47413">
    <property type="entry name" value="lambda repressor-like DNA-binding domains"/>
    <property type="match status" value="1"/>
</dbReference>
<name>A0A0F9THB3_9ZZZZ</name>
<dbReference type="InterPro" id="IPR010982">
    <property type="entry name" value="Lambda_DNA-bd_dom_sf"/>
</dbReference>
<protein>
    <recommendedName>
        <fullName evidence="1">HTH cro/C1-type domain-containing protein</fullName>
    </recommendedName>
</protein>
<evidence type="ECO:0000259" key="1">
    <source>
        <dbReference type="PROSITE" id="PS50943"/>
    </source>
</evidence>
<dbReference type="AlphaFoldDB" id="A0A0F9THB3"/>
<dbReference type="GO" id="GO:0003677">
    <property type="term" value="F:DNA binding"/>
    <property type="evidence" value="ECO:0007669"/>
    <property type="project" value="InterPro"/>
</dbReference>
<feature type="domain" description="HTH cro/C1-type" evidence="1">
    <location>
        <begin position="8"/>
        <end position="62"/>
    </location>
</feature>